<dbReference type="GO" id="GO:0016787">
    <property type="term" value="F:hydrolase activity"/>
    <property type="evidence" value="ECO:0007669"/>
    <property type="project" value="InterPro"/>
</dbReference>
<evidence type="ECO:0000259" key="1">
    <source>
        <dbReference type="Pfam" id="PF01968"/>
    </source>
</evidence>
<feature type="domain" description="Hydantoinase A/oxoprolinase" evidence="1">
    <location>
        <begin position="56"/>
        <end position="308"/>
    </location>
</feature>
<dbReference type="Proteomes" id="UP000317648">
    <property type="component" value="Chromosome"/>
</dbReference>
<dbReference type="EMBL" id="CP036433">
    <property type="protein sequence ID" value="QDU96129.1"/>
    <property type="molecule type" value="Genomic_DNA"/>
</dbReference>
<accession>A0A518DWC2</accession>
<dbReference type="NCBIfam" id="TIGR03123">
    <property type="entry name" value="one_C_unchar_1"/>
    <property type="match status" value="1"/>
</dbReference>
<dbReference type="InterPro" id="IPR002821">
    <property type="entry name" value="Hydantoinase_A"/>
</dbReference>
<dbReference type="RefSeq" id="WP_145054796.1">
    <property type="nucleotide sequence ID" value="NZ_CP036433.1"/>
</dbReference>
<sequence length="337" mass="35961">MNWLGLDIGGANIKLADGRGYAVSRAFALWQTPELLEQELRTAISEAPPSDRLIVAMTGELADCFDTKTEGVEHILTAVEGAADGRHTRVFLTSGKMVTPQAARSNPLSAAAANWRALTTYVGRCAPIGPSLAVDVGSTTCDLVALRHGDPAPHGLTDTDRLVCGELVYTGIERSPVCAVLKETVYRGKKCPVAQEFFATTRDAYLLLGVLPESTGDLRTADHRPATKAAARRRLGRMVCADDSQFNHRDAAVIAQAVMQTQVDALVAAARQVISGMPKPPETIILSGHGEFLARKALEKLELPVRYVSLTRELGWLVSRCATAHALAVLAGEGGNA</sequence>
<evidence type="ECO:0000313" key="2">
    <source>
        <dbReference type="EMBL" id="QDU96129.1"/>
    </source>
</evidence>
<dbReference type="OrthoDB" id="1792672at2"/>
<protein>
    <submittedName>
        <fullName evidence="2">Hydantoinase/oxoprolinase</fullName>
    </submittedName>
</protein>
<gene>
    <name evidence="2" type="ORF">Pla8534_39480</name>
</gene>
<dbReference type="AlphaFoldDB" id="A0A518DWC2"/>
<dbReference type="Pfam" id="PF01968">
    <property type="entry name" value="Hydantoinase_A"/>
    <property type="match status" value="1"/>
</dbReference>
<dbReference type="Gene3D" id="3.30.420.40">
    <property type="match status" value="1"/>
</dbReference>
<dbReference type="Gene3D" id="3.30.420.190">
    <property type="entry name" value="conserved archaeal protein q6m145"/>
    <property type="match status" value="1"/>
</dbReference>
<reference evidence="2 3" key="1">
    <citation type="submission" date="2019-02" db="EMBL/GenBank/DDBJ databases">
        <title>Deep-cultivation of Planctomycetes and their phenomic and genomic characterization uncovers novel biology.</title>
        <authorList>
            <person name="Wiegand S."/>
            <person name="Jogler M."/>
            <person name="Boedeker C."/>
            <person name="Pinto D."/>
            <person name="Vollmers J."/>
            <person name="Rivas-Marin E."/>
            <person name="Kohn T."/>
            <person name="Peeters S.H."/>
            <person name="Heuer A."/>
            <person name="Rast P."/>
            <person name="Oberbeckmann S."/>
            <person name="Bunk B."/>
            <person name="Jeske O."/>
            <person name="Meyerdierks A."/>
            <person name="Storesund J.E."/>
            <person name="Kallscheuer N."/>
            <person name="Luecker S."/>
            <person name="Lage O.M."/>
            <person name="Pohl T."/>
            <person name="Merkel B.J."/>
            <person name="Hornburger P."/>
            <person name="Mueller R.-W."/>
            <person name="Bruemmer F."/>
            <person name="Labrenz M."/>
            <person name="Spormann A.M."/>
            <person name="Op den Camp H."/>
            <person name="Overmann J."/>
            <person name="Amann R."/>
            <person name="Jetten M.S.M."/>
            <person name="Mascher T."/>
            <person name="Medema M.H."/>
            <person name="Devos D.P."/>
            <person name="Kaster A.-K."/>
            <person name="Ovreas L."/>
            <person name="Rohde M."/>
            <person name="Galperin M.Y."/>
            <person name="Jogler C."/>
        </authorList>
    </citation>
    <scope>NUCLEOTIDE SEQUENCE [LARGE SCALE GENOMIC DNA]</scope>
    <source>
        <strain evidence="2 3">Pla85_3_4</strain>
    </source>
</reference>
<dbReference type="InterPro" id="IPR043129">
    <property type="entry name" value="ATPase_NBD"/>
</dbReference>
<dbReference type="InterPro" id="IPR002756">
    <property type="entry name" value="MfnF"/>
</dbReference>
<dbReference type="KEGG" id="lcre:Pla8534_39480"/>
<dbReference type="SUPFAM" id="SSF53067">
    <property type="entry name" value="Actin-like ATPase domain"/>
    <property type="match status" value="1"/>
</dbReference>
<evidence type="ECO:0000313" key="3">
    <source>
        <dbReference type="Proteomes" id="UP000317648"/>
    </source>
</evidence>
<proteinExistence type="predicted"/>
<name>A0A518DWC2_9BACT</name>
<keyword evidence="3" id="KW-1185">Reference proteome</keyword>
<organism evidence="2 3">
    <name type="scientific">Lignipirellula cremea</name>
    <dbReference type="NCBI Taxonomy" id="2528010"/>
    <lineage>
        <taxon>Bacteria</taxon>
        <taxon>Pseudomonadati</taxon>
        <taxon>Planctomycetota</taxon>
        <taxon>Planctomycetia</taxon>
        <taxon>Pirellulales</taxon>
        <taxon>Pirellulaceae</taxon>
        <taxon>Lignipirellula</taxon>
    </lineage>
</organism>